<dbReference type="Gene3D" id="2.40.50.100">
    <property type="match status" value="1"/>
</dbReference>
<evidence type="ECO:0000313" key="16">
    <source>
        <dbReference type="Proteomes" id="UP000231383"/>
    </source>
</evidence>
<dbReference type="Pfam" id="PF04563">
    <property type="entry name" value="RNA_pol_Rpb2_1"/>
    <property type="match status" value="1"/>
</dbReference>
<dbReference type="GO" id="GO:0000428">
    <property type="term" value="C:DNA-directed RNA polymerase complex"/>
    <property type="evidence" value="ECO:0007669"/>
    <property type="project" value="UniProtKB-KW"/>
</dbReference>
<evidence type="ECO:0000256" key="4">
    <source>
        <dbReference type="ARBA" id="ARBA00023163"/>
    </source>
</evidence>
<dbReference type="GO" id="GO:0003899">
    <property type="term" value="F:DNA-directed RNA polymerase activity"/>
    <property type="evidence" value="ECO:0007669"/>
    <property type="project" value="UniProtKB-UniRule"/>
</dbReference>
<dbReference type="InterPro" id="IPR007121">
    <property type="entry name" value="RNA_pol_bsu_CS"/>
</dbReference>
<dbReference type="InterPro" id="IPR007645">
    <property type="entry name" value="RNA_pol_Rpb2_3"/>
</dbReference>
<sequence length="1070" mass="120588">MASKSNSLTDSKKILLGTEETYIKDFDLIAVQKDSWKRFLESELKDTVQEFFPIEDYTGKKLTLHFEDLIFGETQHDLDLCLRKKLTYDQPIYLRLTIENKKTGQKKTQDVYFFNLPVMTDRGTFIINGIERAIISQIARSPGVYFTAEIDKNTGITLYNSEIRPYIGSWIDVSINKYGIIEIKINKRRKMIASVFLKLFDGENNTQLMSHFSDLDKELIEKYIAPTLKKDKTSTKDEAVLEFYRKVKPGEPLVLENAYKTLNTLFFDPKRYSMSRIGRYKINKKLGLKIPNTPENYLLQKEDMIQGLKHLVNLTKGNGNFDDIDHLGNRRLRTVGELIGMYGIRAGMIRVEKEVKERMSLITSDVNPTPAQVLNNKPLIATINIFYKTNQLSTIIDQTNPLSELDNLRRITVGGPGGIEKQRASFSIRDISSSQYGRIDPIRSPEGPNIGVVTYMAMYGRVNDYGFLEAPYKKLIKEKKGNKTLVKISDTIDYLQADDEESFYITSPQSNLDSNGYFTETHVVARHKGEMIEVPIDKLDYIDVSPRSAIGLSAAMIPFLQNDDASRALMGSHMQCQAVPLIRPQAPRVGTGMEEVISSELGRTILAPEDGTIEYVDGSKVTFKGKSGKKSVYNLNRFERTNKNVIFDQKPRVEPNQKMKKGDLIVDGPASENGQLGLGQNLVIAYTSLEGLGYEDGFVISERLLKEDIFTSITSEEFVADVVDTKLGLEELTRDLPNVREEILQNLDNEGFVVNGTKVKGGDILIGKVAPKGERELTAEERLLRAIFGEKAKDVKDTSLRMPYGDRGTVVSIDIIDSKKDPNELEPSILKRILVHTAQLRKVTVGDKLAGRHGNKGVISRILPEYDMPYLEDGTPVDIIISPLSILARMNLGQLFETILGWIARENDSYISVPVFEKIKEDFIFSEMEKLGLPKDGKRTLYDGKTGKAFERPVLVGVGYILKLIHMIEDKFHARSVGPYSLVTQQPLGGKSQMGGQRFGEMEVWALEAHRVPHTLQEMLTIKSDDVRGRQKSFEAIIKGLDIPQSSVPESFNVLIKELNALGLSIDYIS</sequence>
<dbReference type="InterPro" id="IPR042107">
    <property type="entry name" value="DNA-dir_RNA_pol_bsu_ext_1_sf"/>
</dbReference>
<dbReference type="Gene3D" id="3.90.1800.10">
    <property type="entry name" value="RNA polymerase alpha subunit dimerisation domain"/>
    <property type="match status" value="1"/>
</dbReference>
<organism evidence="15 16">
    <name type="scientific">Candidatus Roizmanbacteria bacterium CG_4_9_14_0_2_um_filter_39_13</name>
    <dbReference type="NCBI Taxonomy" id="1974839"/>
    <lineage>
        <taxon>Bacteria</taxon>
        <taxon>Candidatus Roizmaniibacteriota</taxon>
    </lineage>
</organism>
<comment type="subunit">
    <text evidence="6 8">The RNAP catalytic core consists of 2 alpha, 1 beta, 1 beta' and 1 omega subunit. When a sigma factor is associated with the core the holoenzyme is formed, which can initiate transcription.</text>
</comment>
<dbReference type="InterPro" id="IPR010243">
    <property type="entry name" value="RNA_pol_bsu_bac"/>
</dbReference>
<dbReference type="Pfam" id="PF04560">
    <property type="entry name" value="RNA_pol_Rpb2_7"/>
    <property type="match status" value="1"/>
</dbReference>
<dbReference type="InterPro" id="IPR007120">
    <property type="entry name" value="DNA-dir_RNAP_su2_dom"/>
</dbReference>
<dbReference type="EMBL" id="PFSC01000179">
    <property type="protein sequence ID" value="PJC30205.1"/>
    <property type="molecule type" value="Genomic_DNA"/>
</dbReference>
<proteinExistence type="inferred from homology"/>
<feature type="domain" description="RNA polymerase Rpb2" evidence="13">
    <location>
        <begin position="395"/>
        <end position="462"/>
    </location>
</feature>
<feature type="domain" description="RNA polymerase beta subunit protrusion" evidence="12">
    <location>
        <begin position="28"/>
        <end position="361"/>
    </location>
</feature>
<dbReference type="Pfam" id="PF04565">
    <property type="entry name" value="RNA_pol_Rpb2_3"/>
    <property type="match status" value="1"/>
</dbReference>
<keyword evidence="1 6" id="KW-0240">DNA-directed RNA polymerase</keyword>
<dbReference type="Pfam" id="PF10385">
    <property type="entry name" value="RNA_pol_Rpb2_45"/>
    <property type="match status" value="1"/>
</dbReference>
<dbReference type="PROSITE" id="PS01166">
    <property type="entry name" value="RNA_POL_BETA"/>
    <property type="match status" value="1"/>
</dbReference>
<dbReference type="InterPro" id="IPR014724">
    <property type="entry name" value="RNA_pol_RPB2_OB-fold"/>
</dbReference>
<dbReference type="Gene3D" id="3.90.1100.10">
    <property type="match status" value="1"/>
</dbReference>
<dbReference type="InterPro" id="IPR015712">
    <property type="entry name" value="DNA-dir_RNA_pol_su2"/>
</dbReference>
<accession>A0A2M8EWG0</accession>
<evidence type="ECO:0000256" key="1">
    <source>
        <dbReference type="ARBA" id="ARBA00022478"/>
    </source>
</evidence>
<dbReference type="HAMAP" id="MF_01321">
    <property type="entry name" value="RNApol_bact_RpoB"/>
    <property type="match status" value="1"/>
</dbReference>
<feature type="domain" description="RNA polymerase Rpb2" evidence="10">
    <location>
        <begin position="995"/>
        <end position="1068"/>
    </location>
</feature>
<keyword evidence="3 6" id="KW-0548">Nucleotidyltransferase</keyword>
<dbReference type="GO" id="GO:0003677">
    <property type="term" value="F:DNA binding"/>
    <property type="evidence" value="ECO:0007669"/>
    <property type="project" value="UniProtKB-UniRule"/>
</dbReference>
<keyword evidence="4 6" id="KW-0804">Transcription</keyword>
<dbReference type="Gene3D" id="2.30.150.10">
    <property type="entry name" value="DNA-directed RNA polymerase, beta subunit, external 1 domain"/>
    <property type="match status" value="1"/>
</dbReference>
<dbReference type="InterPro" id="IPR037033">
    <property type="entry name" value="DNA-dir_RNAP_su2_hyb_sf"/>
</dbReference>
<feature type="domain" description="RNA polymerase Rpb2" evidence="11">
    <location>
        <begin position="140"/>
        <end position="333"/>
    </location>
</feature>
<reference evidence="16" key="1">
    <citation type="submission" date="2017-09" db="EMBL/GenBank/DDBJ databases">
        <title>Depth-based differentiation of microbial function through sediment-hosted aquifers and enrichment of novel symbionts in the deep terrestrial subsurface.</title>
        <authorList>
            <person name="Probst A.J."/>
            <person name="Ladd B."/>
            <person name="Jarett J.K."/>
            <person name="Geller-Mcgrath D.E."/>
            <person name="Sieber C.M.K."/>
            <person name="Emerson J.B."/>
            <person name="Anantharaman K."/>
            <person name="Thomas B.C."/>
            <person name="Malmstrom R."/>
            <person name="Stieglmeier M."/>
            <person name="Klingl A."/>
            <person name="Woyke T."/>
            <person name="Ryan C.M."/>
            <person name="Banfield J.F."/>
        </authorList>
    </citation>
    <scope>NUCLEOTIDE SEQUENCE [LARGE SCALE GENOMIC DNA]</scope>
</reference>
<dbReference type="EC" id="2.7.7.6" evidence="6 8"/>
<dbReference type="Gene3D" id="2.40.270.10">
    <property type="entry name" value="DNA-directed RNA polymerase, subunit 2, domain 6"/>
    <property type="match status" value="2"/>
</dbReference>
<evidence type="ECO:0000259" key="11">
    <source>
        <dbReference type="Pfam" id="PF04561"/>
    </source>
</evidence>
<comment type="caution">
    <text evidence="15">The sequence shown here is derived from an EMBL/GenBank/DDBJ whole genome shotgun (WGS) entry which is preliminary data.</text>
</comment>
<dbReference type="Pfam" id="PF00562">
    <property type="entry name" value="RNA_pol_Rpb2_6"/>
    <property type="match status" value="1"/>
</dbReference>
<dbReference type="AlphaFoldDB" id="A0A2M8EWG0"/>
<evidence type="ECO:0000256" key="5">
    <source>
        <dbReference type="ARBA" id="ARBA00048552"/>
    </source>
</evidence>
<dbReference type="InterPro" id="IPR007644">
    <property type="entry name" value="RNA_pol_bsu_protrusion"/>
</dbReference>
<evidence type="ECO:0000259" key="13">
    <source>
        <dbReference type="Pfam" id="PF04565"/>
    </source>
</evidence>
<evidence type="ECO:0000259" key="9">
    <source>
        <dbReference type="Pfam" id="PF00562"/>
    </source>
</evidence>
<dbReference type="GO" id="GO:0032549">
    <property type="term" value="F:ribonucleoside binding"/>
    <property type="evidence" value="ECO:0007669"/>
    <property type="project" value="InterPro"/>
</dbReference>
<gene>
    <name evidence="6" type="primary">rpoB</name>
    <name evidence="15" type="ORF">CO051_06880</name>
</gene>
<evidence type="ECO:0000259" key="12">
    <source>
        <dbReference type="Pfam" id="PF04563"/>
    </source>
</evidence>
<evidence type="ECO:0000256" key="8">
    <source>
        <dbReference type="RuleBase" id="RU363031"/>
    </source>
</evidence>
<name>A0A2M8EWG0_9BACT</name>
<evidence type="ECO:0000256" key="3">
    <source>
        <dbReference type="ARBA" id="ARBA00022695"/>
    </source>
</evidence>
<evidence type="ECO:0000259" key="10">
    <source>
        <dbReference type="Pfam" id="PF04560"/>
    </source>
</evidence>
<dbReference type="Pfam" id="PF04561">
    <property type="entry name" value="RNA_pol_Rpb2_2"/>
    <property type="match status" value="1"/>
</dbReference>
<dbReference type="SUPFAM" id="SSF64484">
    <property type="entry name" value="beta and beta-prime subunits of DNA dependent RNA-polymerase"/>
    <property type="match status" value="1"/>
</dbReference>
<dbReference type="InterPro" id="IPR007642">
    <property type="entry name" value="RNA_pol_Rpb2_2"/>
</dbReference>
<comment type="function">
    <text evidence="6 8">DNA-dependent RNA polymerase catalyzes the transcription of DNA into RNA using the four ribonucleoside triphosphates as substrates.</text>
</comment>
<comment type="catalytic activity">
    <reaction evidence="5 6 8">
        <text>RNA(n) + a ribonucleoside 5'-triphosphate = RNA(n+1) + diphosphate</text>
        <dbReference type="Rhea" id="RHEA:21248"/>
        <dbReference type="Rhea" id="RHEA-COMP:14527"/>
        <dbReference type="Rhea" id="RHEA-COMP:17342"/>
        <dbReference type="ChEBI" id="CHEBI:33019"/>
        <dbReference type="ChEBI" id="CHEBI:61557"/>
        <dbReference type="ChEBI" id="CHEBI:140395"/>
        <dbReference type="EC" id="2.7.7.6"/>
    </reaction>
</comment>
<feature type="domain" description="DNA-directed RNA polymerase beta subunit external 1" evidence="14">
    <location>
        <begin position="487"/>
        <end position="545"/>
    </location>
</feature>
<dbReference type="CDD" id="cd00653">
    <property type="entry name" value="RNA_pol_B_RPB2"/>
    <property type="match status" value="1"/>
</dbReference>
<feature type="domain" description="DNA-directed RNA polymerase subunit 2 hybrid-binding" evidence="9">
    <location>
        <begin position="607"/>
        <end position="993"/>
    </location>
</feature>
<evidence type="ECO:0000256" key="7">
    <source>
        <dbReference type="RuleBase" id="RU000434"/>
    </source>
</evidence>
<keyword evidence="2 6" id="KW-0808">Transferase</keyword>
<protein>
    <recommendedName>
        <fullName evidence="6 8">DNA-directed RNA polymerase subunit beta</fullName>
        <shortName evidence="6">RNAP subunit beta</shortName>
        <ecNumber evidence="6 8">2.7.7.6</ecNumber>
    </recommendedName>
    <alternativeName>
        <fullName evidence="6">RNA polymerase subunit beta</fullName>
    </alternativeName>
    <alternativeName>
        <fullName evidence="6">Transcriptase subunit beta</fullName>
    </alternativeName>
</protein>
<dbReference type="InterPro" id="IPR037034">
    <property type="entry name" value="RNA_pol_Rpb2_2_sf"/>
</dbReference>
<dbReference type="Gene3D" id="2.40.50.150">
    <property type="match status" value="1"/>
</dbReference>
<dbReference type="PANTHER" id="PTHR20856">
    <property type="entry name" value="DNA-DIRECTED RNA POLYMERASE I SUBUNIT 2"/>
    <property type="match status" value="1"/>
</dbReference>
<comment type="similarity">
    <text evidence="6 7">Belongs to the RNA polymerase beta chain family.</text>
</comment>
<evidence type="ECO:0000256" key="2">
    <source>
        <dbReference type="ARBA" id="ARBA00022679"/>
    </source>
</evidence>
<dbReference type="NCBIfam" id="NF001616">
    <property type="entry name" value="PRK00405.1"/>
    <property type="match status" value="1"/>
</dbReference>
<evidence type="ECO:0000259" key="14">
    <source>
        <dbReference type="Pfam" id="PF10385"/>
    </source>
</evidence>
<dbReference type="GO" id="GO:0006351">
    <property type="term" value="P:DNA-templated transcription"/>
    <property type="evidence" value="ECO:0007669"/>
    <property type="project" value="UniProtKB-UniRule"/>
</dbReference>
<evidence type="ECO:0000313" key="15">
    <source>
        <dbReference type="EMBL" id="PJC30205.1"/>
    </source>
</evidence>
<dbReference type="InterPro" id="IPR019462">
    <property type="entry name" value="DNA-dir_RNA_pol_bsu_external_1"/>
</dbReference>
<dbReference type="InterPro" id="IPR007641">
    <property type="entry name" value="RNA_pol_Rpb2_7"/>
</dbReference>
<dbReference type="Gene3D" id="3.90.1110.10">
    <property type="entry name" value="RNA polymerase Rpb2, domain 2"/>
    <property type="match status" value="1"/>
</dbReference>
<evidence type="ECO:0000256" key="6">
    <source>
        <dbReference type="HAMAP-Rule" id="MF_01321"/>
    </source>
</evidence>
<dbReference type="Proteomes" id="UP000231383">
    <property type="component" value="Unassembled WGS sequence"/>
</dbReference>